<name>A0A4Z0CBJ9_9BURK</name>
<dbReference type="OrthoDB" id="8678477at2"/>
<keyword evidence="4" id="KW-1185">Reference proteome</keyword>
<dbReference type="InterPro" id="IPR042100">
    <property type="entry name" value="Bug_dom1"/>
</dbReference>
<keyword evidence="2" id="KW-0732">Signal</keyword>
<proteinExistence type="inferred from homology"/>
<dbReference type="EMBL" id="SMLK01000001">
    <property type="protein sequence ID" value="TFZ07740.1"/>
    <property type="molecule type" value="Genomic_DNA"/>
</dbReference>
<dbReference type="PANTHER" id="PTHR42928:SF5">
    <property type="entry name" value="BLR1237 PROTEIN"/>
    <property type="match status" value="1"/>
</dbReference>
<feature type="signal peptide" evidence="2">
    <location>
        <begin position="1"/>
        <end position="23"/>
    </location>
</feature>
<dbReference type="Gene3D" id="3.40.190.10">
    <property type="entry name" value="Periplasmic binding protein-like II"/>
    <property type="match status" value="1"/>
</dbReference>
<dbReference type="RefSeq" id="WP_135247677.1">
    <property type="nucleotide sequence ID" value="NZ_SMLK01000001.1"/>
</dbReference>
<comment type="similarity">
    <text evidence="1">Belongs to the UPF0065 (bug) family.</text>
</comment>
<dbReference type="PIRSF" id="PIRSF017082">
    <property type="entry name" value="YflP"/>
    <property type="match status" value="1"/>
</dbReference>
<sequence>MDIRRRQLIAAGAALPLAGIAHAQQDWPEQTVKVMVPFPPGGSTDILGRMVADSLQKSLGKPVIVENLPGATGTIGVAAVARAKPDGHTLLMGSVGTMVTNHFAYEKLPFTIDSIAPVIDLAETPNVLMVRADLPVNTPAELIALMKANPNKFQYGSSGIASSSHVSCEMFKLRAGVNAVHVPYKGGTPMLTDLVGGQIDFSIDQISSALKLIQAGRIKALAVTSAKPSTQLPNLPTLSQTLPGFVASPWFSVGATAGTPRPIIQRLNAALNAMLADKAVLAKLDGYGIVPVGGTPEDLAALMKREADQMRELSQRVSLKAG</sequence>
<protein>
    <submittedName>
        <fullName evidence="3">Tripartite tricarboxylate transporter substrate binding protein</fullName>
    </submittedName>
</protein>
<feature type="chain" id="PRO_5021479072" evidence="2">
    <location>
        <begin position="24"/>
        <end position="322"/>
    </location>
</feature>
<gene>
    <name evidence="3" type="ORF">EZ216_00820</name>
</gene>
<dbReference type="Gene3D" id="3.40.190.150">
    <property type="entry name" value="Bordetella uptake gene, domain 1"/>
    <property type="match status" value="1"/>
</dbReference>
<dbReference type="Proteomes" id="UP000297839">
    <property type="component" value="Unassembled WGS sequence"/>
</dbReference>
<dbReference type="InterPro" id="IPR005064">
    <property type="entry name" value="BUG"/>
</dbReference>
<evidence type="ECO:0000313" key="4">
    <source>
        <dbReference type="Proteomes" id="UP000297839"/>
    </source>
</evidence>
<dbReference type="PANTHER" id="PTHR42928">
    <property type="entry name" value="TRICARBOXYLATE-BINDING PROTEIN"/>
    <property type="match status" value="1"/>
</dbReference>
<dbReference type="Pfam" id="PF03401">
    <property type="entry name" value="TctC"/>
    <property type="match status" value="1"/>
</dbReference>
<reference evidence="3 4" key="1">
    <citation type="submission" date="2019-03" db="EMBL/GenBank/DDBJ databases">
        <title>Ramlibacter sp. 18x22-1, whole genome shotgun sequence.</title>
        <authorList>
            <person name="Zhang X."/>
            <person name="Feng G."/>
            <person name="Zhu H."/>
        </authorList>
    </citation>
    <scope>NUCLEOTIDE SEQUENCE [LARGE SCALE GENOMIC DNA]</scope>
    <source>
        <strain evidence="3 4">18x22-1</strain>
    </source>
</reference>
<evidence type="ECO:0000313" key="3">
    <source>
        <dbReference type="EMBL" id="TFZ07740.1"/>
    </source>
</evidence>
<dbReference type="SUPFAM" id="SSF53850">
    <property type="entry name" value="Periplasmic binding protein-like II"/>
    <property type="match status" value="1"/>
</dbReference>
<evidence type="ECO:0000256" key="1">
    <source>
        <dbReference type="ARBA" id="ARBA00006987"/>
    </source>
</evidence>
<accession>A0A4Z0CBJ9</accession>
<dbReference type="AlphaFoldDB" id="A0A4Z0CBJ9"/>
<dbReference type="CDD" id="cd07012">
    <property type="entry name" value="PBP2_Bug_TTT"/>
    <property type="match status" value="1"/>
</dbReference>
<comment type="caution">
    <text evidence="3">The sequence shown here is derived from an EMBL/GenBank/DDBJ whole genome shotgun (WGS) entry which is preliminary data.</text>
</comment>
<organism evidence="3 4">
    <name type="scientific">Ramlibacter humi</name>
    <dbReference type="NCBI Taxonomy" id="2530451"/>
    <lineage>
        <taxon>Bacteria</taxon>
        <taxon>Pseudomonadati</taxon>
        <taxon>Pseudomonadota</taxon>
        <taxon>Betaproteobacteria</taxon>
        <taxon>Burkholderiales</taxon>
        <taxon>Comamonadaceae</taxon>
        <taxon>Ramlibacter</taxon>
    </lineage>
</organism>
<evidence type="ECO:0000256" key="2">
    <source>
        <dbReference type="SAM" id="SignalP"/>
    </source>
</evidence>